<feature type="domain" description="Calcineurin-like phosphoesterase" evidence="5">
    <location>
        <begin position="3"/>
        <end position="153"/>
    </location>
</feature>
<dbReference type="Proteomes" id="UP000442244">
    <property type="component" value="Unassembled WGS sequence"/>
</dbReference>
<dbReference type="GO" id="GO:0016787">
    <property type="term" value="F:hydrolase activity"/>
    <property type="evidence" value="ECO:0007669"/>
    <property type="project" value="UniProtKB-UniRule"/>
</dbReference>
<organism evidence="6 7">
    <name type="scientific">Leuconostoc litchii</name>
    <dbReference type="NCBI Taxonomy" id="1981069"/>
    <lineage>
        <taxon>Bacteria</taxon>
        <taxon>Bacillati</taxon>
        <taxon>Bacillota</taxon>
        <taxon>Bacilli</taxon>
        <taxon>Lactobacillales</taxon>
        <taxon>Lactobacillaceae</taxon>
        <taxon>Leuconostoc</taxon>
    </lineage>
</organism>
<evidence type="ECO:0000256" key="2">
    <source>
        <dbReference type="ARBA" id="ARBA00022723"/>
    </source>
</evidence>
<evidence type="ECO:0000256" key="3">
    <source>
        <dbReference type="ARBA" id="ARBA00022801"/>
    </source>
</evidence>
<dbReference type="OrthoDB" id="9800565at2"/>
<accession>A0A6P2CSV6</accession>
<dbReference type="EC" id="3.1.4.-" evidence="4"/>
<sequence>MAKFLIISDIHGDRKILVDTLNKWHGQVEGIFYNGDSELSATDDVFAGVSTVIGNMDNDIDFAEARSTVIDNVTFFQTHGHLYNATAILQWANLKLMNEEANDAHADVVLFGHTHKEGAVVFDHKLFINPGSTTLPKGPHANIGGTYAILEVTAEQYIVTFYSRQHEVIPDLTVKVAR</sequence>
<dbReference type="PANTHER" id="PTHR11124">
    <property type="entry name" value="VACUOLAR SORTING PROTEIN VPS29"/>
    <property type="match status" value="1"/>
</dbReference>
<dbReference type="PROSITE" id="PS01269">
    <property type="entry name" value="UPF0025"/>
    <property type="match status" value="1"/>
</dbReference>
<evidence type="ECO:0000313" key="6">
    <source>
        <dbReference type="EMBL" id="TYC47319.1"/>
    </source>
</evidence>
<dbReference type="Pfam" id="PF12850">
    <property type="entry name" value="Metallophos_2"/>
    <property type="match status" value="1"/>
</dbReference>
<dbReference type="InterPro" id="IPR000979">
    <property type="entry name" value="Phosphodiesterase_MJ0936/Vps29"/>
</dbReference>
<comment type="cofactor">
    <cofactor evidence="4">
        <name>a divalent metal cation</name>
        <dbReference type="ChEBI" id="CHEBI:60240"/>
    </cofactor>
</comment>
<dbReference type="GO" id="GO:0046872">
    <property type="term" value="F:metal ion binding"/>
    <property type="evidence" value="ECO:0007669"/>
    <property type="project" value="UniProtKB-KW"/>
</dbReference>
<dbReference type="SUPFAM" id="SSF56300">
    <property type="entry name" value="Metallo-dependent phosphatases"/>
    <property type="match status" value="1"/>
</dbReference>
<keyword evidence="7" id="KW-1185">Reference proteome</keyword>
<proteinExistence type="inferred from homology"/>
<dbReference type="EMBL" id="SDGY01000001">
    <property type="protein sequence ID" value="TYC47319.1"/>
    <property type="molecule type" value="Genomic_DNA"/>
</dbReference>
<dbReference type="InterPro" id="IPR029052">
    <property type="entry name" value="Metallo-depent_PP-like"/>
</dbReference>
<evidence type="ECO:0000259" key="5">
    <source>
        <dbReference type="Pfam" id="PF12850"/>
    </source>
</evidence>
<comment type="similarity">
    <text evidence="1 4">Belongs to the metallophosphoesterase superfamily. YfcE family.</text>
</comment>
<dbReference type="InterPro" id="IPR020935">
    <property type="entry name" value="PdiEstase_YfcE_CS"/>
</dbReference>
<dbReference type="RefSeq" id="WP_148604985.1">
    <property type="nucleotide sequence ID" value="NZ_BSUV01000001.1"/>
</dbReference>
<gene>
    <name evidence="6" type="ORF">ESZ47_04055</name>
</gene>
<protein>
    <recommendedName>
        <fullName evidence="4">Phosphoesterase</fullName>
        <ecNumber evidence="4">3.1.4.-</ecNumber>
    </recommendedName>
</protein>
<comment type="caution">
    <text evidence="6">The sequence shown here is derived from an EMBL/GenBank/DDBJ whole genome shotgun (WGS) entry which is preliminary data.</text>
</comment>
<evidence type="ECO:0000256" key="1">
    <source>
        <dbReference type="ARBA" id="ARBA00008950"/>
    </source>
</evidence>
<keyword evidence="3" id="KW-0378">Hydrolase</keyword>
<keyword evidence="2 4" id="KW-0479">Metal-binding</keyword>
<dbReference type="Gene3D" id="3.60.21.10">
    <property type="match status" value="1"/>
</dbReference>
<dbReference type="NCBIfam" id="TIGR00040">
    <property type="entry name" value="yfcE"/>
    <property type="match status" value="1"/>
</dbReference>
<name>A0A6P2CSV6_9LACO</name>
<dbReference type="AlphaFoldDB" id="A0A6P2CSV6"/>
<evidence type="ECO:0000313" key="7">
    <source>
        <dbReference type="Proteomes" id="UP000442244"/>
    </source>
</evidence>
<dbReference type="InterPro" id="IPR024654">
    <property type="entry name" value="Calcineurin-like_PHP_lpxH"/>
</dbReference>
<evidence type="ECO:0000256" key="4">
    <source>
        <dbReference type="RuleBase" id="RU362039"/>
    </source>
</evidence>
<reference evidence="6 7" key="1">
    <citation type="submission" date="2019-01" db="EMBL/GenBank/DDBJ databases">
        <title>Leuconostoc litchii sp. nov., a novel lactic acid bacterium isolated from lychee.</title>
        <authorList>
            <person name="Wang L.-T."/>
        </authorList>
    </citation>
    <scope>NUCLEOTIDE SEQUENCE [LARGE SCALE GENOMIC DNA]</scope>
    <source>
        <strain evidence="6 7">MB7</strain>
    </source>
</reference>